<evidence type="ECO:0000256" key="1">
    <source>
        <dbReference type="SAM" id="MobiDB-lite"/>
    </source>
</evidence>
<dbReference type="AlphaFoldDB" id="A0A0M9A4W6"/>
<gene>
    <name evidence="2" type="ORF">WN51_10901</name>
</gene>
<feature type="region of interest" description="Disordered" evidence="1">
    <location>
        <begin position="1"/>
        <end position="26"/>
    </location>
</feature>
<evidence type="ECO:0000313" key="3">
    <source>
        <dbReference type="Proteomes" id="UP000053105"/>
    </source>
</evidence>
<proteinExistence type="predicted"/>
<reference evidence="2 3" key="1">
    <citation type="submission" date="2015-07" db="EMBL/GenBank/DDBJ databases">
        <title>The genome of Melipona quadrifasciata.</title>
        <authorList>
            <person name="Pan H."/>
            <person name="Kapheim K."/>
        </authorList>
    </citation>
    <scope>NUCLEOTIDE SEQUENCE [LARGE SCALE GENOMIC DNA]</scope>
    <source>
        <strain evidence="2">0111107301</strain>
        <tissue evidence="2">Whole body</tissue>
    </source>
</reference>
<protein>
    <submittedName>
        <fullName evidence="2">Uncharacterized protein</fullName>
    </submittedName>
</protein>
<accession>A0A0M9A4W6</accession>
<organism evidence="2 3">
    <name type="scientific">Melipona quadrifasciata</name>
    <dbReference type="NCBI Taxonomy" id="166423"/>
    <lineage>
        <taxon>Eukaryota</taxon>
        <taxon>Metazoa</taxon>
        <taxon>Ecdysozoa</taxon>
        <taxon>Arthropoda</taxon>
        <taxon>Hexapoda</taxon>
        <taxon>Insecta</taxon>
        <taxon>Pterygota</taxon>
        <taxon>Neoptera</taxon>
        <taxon>Endopterygota</taxon>
        <taxon>Hymenoptera</taxon>
        <taxon>Apocrita</taxon>
        <taxon>Aculeata</taxon>
        <taxon>Apoidea</taxon>
        <taxon>Anthophila</taxon>
        <taxon>Apidae</taxon>
        <taxon>Melipona</taxon>
    </lineage>
</organism>
<name>A0A0M9A4W6_9HYME</name>
<dbReference type="Proteomes" id="UP000053105">
    <property type="component" value="Unassembled WGS sequence"/>
</dbReference>
<dbReference type="EMBL" id="KQ435733">
    <property type="protein sequence ID" value="KOX77295.1"/>
    <property type="molecule type" value="Genomic_DNA"/>
</dbReference>
<sequence>MQRASKYEPCPFKRVDDDRETRSIGLHDRKNERYDEAEGCGEGVQLANAAATKSRLARLIGGRKKLPRPRPGISLQGNLMCQPRIPREDEV</sequence>
<keyword evidence="3" id="KW-1185">Reference proteome</keyword>
<evidence type="ECO:0000313" key="2">
    <source>
        <dbReference type="EMBL" id="KOX77295.1"/>
    </source>
</evidence>
<feature type="compositionally biased region" description="Basic and acidic residues" evidence="1">
    <location>
        <begin position="11"/>
        <end position="26"/>
    </location>
</feature>